<accession>A0A6P7SS76</accession>
<feature type="transmembrane region" description="Helical" evidence="3">
    <location>
        <begin position="312"/>
        <end position="328"/>
    </location>
</feature>
<keyword evidence="3" id="KW-0812">Transmembrane</keyword>
<feature type="transmembrane region" description="Helical" evidence="3">
    <location>
        <begin position="335"/>
        <end position="354"/>
    </location>
</feature>
<dbReference type="InterPro" id="IPR050327">
    <property type="entry name" value="Proton-linked_MCT"/>
</dbReference>
<dbReference type="GO" id="GO:0016020">
    <property type="term" value="C:membrane"/>
    <property type="evidence" value="ECO:0007669"/>
    <property type="project" value="UniProtKB-SubCell"/>
</dbReference>
<comment type="subcellular location">
    <subcellularLocation>
        <location evidence="1">Membrane</location>
        <topology evidence="1">Multi-pass membrane protein</topology>
    </subcellularLocation>
</comment>
<feature type="transmembrane region" description="Helical" evidence="3">
    <location>
        <begin position="420"/>
        <end position="441"/>
    </location>
</feature>
<dbReference type="InterPro" id="IPR020846">
    <property type="entry name" value="MFS_dom"/>
</dbReference>
<dbReference type="PROSITE" id="PS50850">
    <property type="entry name" value="MFS"/>
    <property type="match status" value="1"/>
</dbReference>
<feature type="compositionally biased region" description="Polar residues" evidence="2">
    <location>
        <begin position="140"/>
        <end position="151"/>
    </location>
</feature>
<dbReference type="InterPro" id="IPR036259">
    <property type="entry name" value="MFS_trans_sf"/>
</dbReference>
<evidence type="ECO:0000256" key="1">
    <source>
        <dbReference type="ARBA" id="ARBA00004141"/>
    </source>
</evidence>
<evidence type="ECO:0000313" key="6">
    <source>
        <dbReference type="RefSeq" id="XP_029641140.1"/>
    </source>
</evidence>
<evidence type="ECO:0000259" key="4">
    <source>
        <dbReference type="PROSITE" id="PS50850"/>
    </source>
</evidence>
<dbReference type="KEGG" id="osn:115215920"/>
<dbReference type="RefSeq" id="XP_029641140.1">
    <property type="nucleotide sequence ID" value="XM_029785280.2"/>
</dbReference>
<feature type="transmembrane region" description="Helical" evidence="3">
    <location>
        <begin position="603"/>
        <end position="624"/>
    </location>
</feature>
<feature type="transmembrane region" description="Helical" evidence="3">
    <location>
        <begin position="477"/>
        <end position="495"/>
    </location>
</feature>
<feature type="transmembrane region" description="Helical" evidence="3">
    <location>
        <begin position="393"/>
        <end position="414"/>
    </location>
</feature>
<feature type="transmembrane region" description="Helical" evidence="3">
    <location>
        <begin position="568"/>
        <end position="591"/>
    </location>
</feature>
<gene>
    <name evidence="6" type="primary">LOC115215920</name>
</gene>
<dbReference type="InterPro" id="IPR011701">
    <property type="entry name" value="MFS"/>
</dbReference>
<dbReference type="Pfam" id="PF07690">
    <property type="entry name" value="MFS_1"/>
    <property type="match status" value="1"/>
</dbReference>
<feature type="compositionally biased region" description="Polar residues" evidence="2">
    <location>
        <begin position="61"/>
        <end position="77"/>
    </location>
</feature>
<feature type="transmembrane region" description="Helical" evidence="3">
    <location>
        <begin position="515"/>
        <end position="536"/>
    </location>
</feature>
<evidence type="ECO:0000256" key="3">
    <source>
        <dbReference type="SAM" id="Phobius"/>
    </source>
</evidence>
<feature type="region of interest" description="Disordered" evidence="2">
    <location>
        <begin position="52"/>
        <end position="78"/>
    </location>
</feature>
<evidence type="ECO:0000256" key="2">
    <source>
        <dbReference type="SAM" id="MobiDB-lite"/>
    </source>
</evidence>
<keyword evidence="3" id="KW-0472">Membrane</keyword>
<dbReference type="GO" id="GO:0022857">
    <property type="term" value="F:transmembrane transporter activity"/>
    <property type="evidence" value="ECO:0007669"/>
    <property type="project" value="InterPro"/>
</dbReference>
<name>A0A6P7SS76_9MOLL</name>
<dbReference type="AlphaFoldDB" id="A0A6P7SS76"/>
<protein>
    <submittedName>
        <fullName evidence="6">Monocarboxylate transporter 4-like</fullName>
    </submittedName>
</protein>
<feature type="transmembrane region" description="Helical" evidence="3">
    <location>
        <begin position="543"/>
        <end position="562"/>
    </location>
</feature>
<keyword evidence="5" id="KW-1185">Reference proteome</keyword>
<dbReference type="Proteomes" id="UP000515154">
    <property type="component" value="Linkage group LG9"/>
</dbReference>
<reference evidence="6" key="1">
    <citation type="submission" date="2025-08" db="UniProtKB">
        <authorList>
            <consortium name="RefSeq"/>
        </authorList>
    </citation>
    <scope>IDENTIFICATION</scope>
</reference>
<feature type="transmembrane region" description="Helical" evidence="3">
    <location>
        <begin position="270"/>
        <end position="292"/>
    </location>
</feature>
<evidence type="ECO:0000313" key="5">
    <source>
        <dbReference type="Proteomes" id="UP000515154"/>
    </source>
</evidence>
<proteinExistence type="predicted"/>
<keyword evidence="3" id="KW-1133">Transmembrane helix</keyword>
<feature type="transmembrane region" description="Helical" evidence="3">
    <location>
        <begin position="360"/>
        <end position="386"/>
    </location>
</feature>
<dbReference type="Gene3D" id="1.20.1250.20">
    <property type="entry name" value="MFS general substrate transporter like domains"/>
    <property type="match status" value="1"/>
</dbReference>
<feature type="region of interest" description="Disordered" evidence="2">
    <location>
        <begin position="132"/>
        <end position="156"/>
    </location>
</feature>
<dbReference type="SUPFAM" id="SSF103473">
    <property type="entry name" value="MFS general substrate transporter"/>
    <property type="match status" value="1"/>
</dbReference>
<dbReference type="PANTHER" id="PTHR11360:SF284">
    <property type="entry name" value="EG:103B4.3 PROTEIN-RELATED"/>
    <property type="match status" value="1"/>
</dbReference>
<feature type="transmembrane region" description="Helical" evidence="3">
    <location>
        <begin position="636"/>
        <end position="655"/>
    </location>
</feature>
<organism evidence="5 6">
    <name type="scientific">Octopus sinensis</name>
    <name type="common">East Asian common octopus</name>
    <dbReference type="NCBI Taxonomy" id="2607531"/>
    <lineage>
        <taxon>Eukaryota</taxon>
        <taxon>Metazoa</taxon>
        <taxon>Spiralia</taxon>
        <taxon>Lophotrochozoa</taxon>
        <taxon>Mollusca</taxon>
        <taxon>Cephalopoda</taxon>
        <taxon>Coleoidea</taxon>
        <taxon>Octopodiformes</taxon>
        <taxon>Octopoda</taxon>
        <taxon>Incirrata</taxon>
        <taxon>Octopodidae</taxon>
        <taxon>Octopus</taxon>
    </lineage>
</organism>
<feature type="domain" description="Major facilitator superfamily (MFS) profile" evidence="4">
    <location>
        <begin position="268"/>
        <end position="660"/>
    </location>
</feature>
<sequence>MGEVSEDPVLNIPETIAEVDDKEIYHEELAEEIKKEEGNLVQENGEAIKNMASENAEQKNESLQNIPLPSQSFTEPLSPSDLLRSKLIENVSMKMLDSIEMSKSGGSPFLGRNIENAIINVTPLKKIAENTNESTKQKTGRSNTYMDTTEFSKNSSKISNAKIPETLQKRKNTVTGAPESRKMSTLSLSKVFTPRLRKESISRFVSTLSISAGLPVETSFLSDTDSRKSSLKTPRKYSEVSVDLQPRIDTEPSIVPLKQKPRYSKVKKTMILISSIFMQIFVSEIFSLGPIYVKLLEVFNSSKSTTSLVQSLPQGIAYLCGIFIAPLISKFGLRLTLFVGSILSSAGFAAAAFVNNVVGIALLVGIVSGFGLCILNVVSYSAIAMYFDSGQNYAIAAVSAGLAIGSTLLPLYQINIIDIYGWNGNFLLMAGIILQACVMSFQFEQQPVKKTTENRSPKTEKEVNFKEKLKELSKYKVLPSFYLSTFLAATANPIFSMMVVDFGIEKGYGMHRSTVFLIVYSFSTTVGRLLAGLASACRLSGMFTYLISCIIASVLIIALAFANNDNVIITFLTFIGLFMGCFTTVALVSLLEMVGRVNYQFCFGFYTTITGLGYLACGPLAGFIADLTKSYSKSYMVAGLFMCVSACILIVTILITGEKHLLHRRIPYAVSDNEESKTNDNIL</sequence>
<dbReference type="PANTHER" id="PTHR11360">
    <property type="entry name" value="MONOCARBOXYLATE TRANSPORTER"/>
    <property type="match status" value="1"/>
</dbReference>